<dbReference type="HOGENOM" id="CLU_1082074_0_0_1"/>
<name>B0CWD0_LACBS</name>
<accession>B0CWD0</accession>
<dbReference type="Proteomes" id="UP000001194">
    <property type="component" value="Unassembled WGS sequence"/>
</dbReference>
<reference evidence="2 3" key="1">
    <citation type="journal article" date="2008" name="Nature">
        <title>The genome of Laccaria bicolor provides insights into mycorrhizal symbiosis.</title>
        <authorList>
            <person name="Martin F."/>
            <person name="Aerts A."/>
            <person name="Ahren D."/>
            <person name="Brun A."/>
            <person name="Danchin E.G.J."/>
            <person name="Duchaussoy F."/>
            <person name="Gibon J."/>
            <person name="Kohler A."/>
            <person name="Lindquist E."/>
            <person name="Pereda V."/>
            <person name="Salamov A."/>
            <person name="Shapiro H.J."/>
            <person name="Wuyts J."/>
            <person name="Blaudez D."/>
            <person name="Buee M."/>
            <person name="Brokstein P."/>
            <person name="Canbaeck B."/>
            <person name="Cohen D."/>
            <person name="Courty P.E."/>
            <person name="Coutinho P.M."/>
            <person name="Delaruelle C."/>
            <person name="Detter J.C."/>
            <person name="Deveau A."/>
            <person name="DiFazio S."/>
            <person name="Duplessis S."/>
            <person name="Fraissinet-Tachet L."/>
            <person name="Lucic E."/>
            <person name="Frey-Klett P."/>
            <person name="Fourrey C."/>
            <person name="Feussner I."/>
            <person name="Gay G."/>
            <person name="Grimwood J."/>
            <person name="Hoegger P.J."/>
            <person name="Jain P."/>
            <person name="Kilaru S."/>
            <person name="Labbe J."/>
            <person name="Lin Y.C."/>
            <person name="Legue V."/>
            <person name="Le Tacon F."/>
            <person name="Marmeisse R."/>
            <person name="Melayah D."/>
            <person name="Montanini B."/>
            <person name="Muratet M."/>
            <person name="Nehls U."/>
            <person name="Niculita-Hirzel H."/>
            <person name="Oudot-Le Secq M.P."/>
            <person name="Peter M."/>
            <person name="Quesneville H."/>
            <person name="Rajashekar B."/>
            <person name="Reich M."/>
            <person name="Rouhier N."/>
            <person name="Schmutz J."/>
            <person name="Yin T."/>
            <person name="Chalot M."/>
            <person name="Henrissat B."/>
            <person name="Kuees U."/>
            <person name="Lucas S."/>
            <person name="Van de Peer Y."/>
            <person name="Podila G.K."/>
            <person name="Polle A."/>
            <person name="Pukkila P.J."/>
            <person name="Richardson P.M."/>
            <person name="Rouze P."/>
            <person name="Sanders I.R."/>
            <person name="Stajich J.E."/>
            <person name="Tunlid A."/>
            <person name="Tuskan G."/>
            <person name="Grigoriev I.V."/>
        </authorList>
    </citation>
    <scope>NUCLEOTIDE SEQUENCE [LARGE SCALE GENOMIC DNA]</scope>
    <source>
        <strain evidence="3">S238N-H82 / ATCC MYA-4686</strain>
    </source>
</reference>
<dbReference type="AlphaFoldDB" id="B0CWD0"/>
<evidence type="ECO:0000313" key="2">
    <source>
        <dbReference type="EMBL" id="EDR13488.1"/>
    </source>
</evidence>
<evidence type="ECO:0000313" key="3">
    <source>
        <dbReference type="Proteomes" id="UP000001194"/>
    </source>
</evidence>
<evidence type="ECO:0000256" key="1">
    <source>
        <dbReference type="SAM" id="MobiDB-lite"/>
    </source>
</evidence>
<feature type="compositionally biased region" description="Low complexity" evidence="1">
    <location>
        <begin position="79"/>
        <end position="88"/>
    </location>
</feature>
<proteinExistence type="predicted"/>
<dbReference type="GeneID" id="6071590"/>
<gene>
    <name evidence="2" type="ORF">LACBIDRAFT_322459</name>
</gene>
<dbReference type="OrthoDB" id="10480789at2759"/>
<feature type="compositionally biased region" description="Acidic residues" evidence="1">
    <location>
        <begin position="98"/>
        <end position="125"/>
    </location>
</feature>
<sequence>MNFSHPPLAFSLLHHQNPLNLHLLLSPPPELTFSFKKCLSISFQAIRLTFSLKKHISIAVQAIRKLHPQPQHEREDESMGSGSSRSLSCLQEGQMEVSNDDEEDSDEEGEDQGDEEWEEQEVDTGGDEKHSPGLSSDGEQHMDVDLTEGSMIESTLEHLDLTVGLTGGSMIEPTAVLAGYSMIESDLTTEISMIALEAPNLTAVSIESSIIEHALEAASLIVVELKWLPDSCSKFVACKATSVTHVWVPMRYINSLI</sequence>
<organism evidence="3">
    <name type="scientific">Laccaria bicolor (strain S238N-H82 / ATCC MYA-4686)</name>
    <name type="common">Bicoloured deceiver</name>
    <name type="synonym">Laccaria laccata var. bicolor</name>
    <dbReference type="NCBI Taxonomy" id="486041"/>
    <lineage>
        <taxon>Eukaryota</taxon>
        <taxon>Fungi</taxon>
        <taxon>Dikarya</taxon>
        <taxon>Basidiomycota</taxon>
        <taxon>Agaricomycotina</taxon>
        <taxon>Agaricomycetes</taxon>
        <taxon>Agaricomycetidae</taxon>
        <taxon>Agaricales</taxon>
        <taxon>Agaricineae</taxon>
        <taxon>Hydnangiaceae</taxon>
        <taxon>Laccaria</taxon>
    </lineage>
</organism>
<dbReference type="RefSeq" id="XP_001875986.1">
    <property type="nucleotide sequence ID" value="XM_001875951.1"/>
</dbReference>
<dbReference type="EMBL" id="DS547093">
    <property type="protein sequence ID" value="EDR13488.1"/>
    <property type="molecule type" value="Genomic_DNA"/>
</dbReference>
<feature type="region of interest" description="Disordered" evidence="1">
    <location>
        <begin position="67"/>
        <end position="141"/>
    </location>
</feature>
<dbReference type="InParanoid" id="B0CWD0"/>
<dbReference type="KEGG" id="lbc:LACBIDRAFT_322459"/>
<keyword evidence="3" id="KW-1185">Reference proteome</keyword>
<protein>
    <submittedName>
        <fullName evidence="2">Predicted protein</fullName>
    </submittedName>
</protein>